<protein>
    <submittedName>
        <fullName evidence="2">Phosphohistidine phosphatase SixA</fullName>
    </submittedName>
</protein>
<dbReference type="InterPro" id="IPR029033">
    <property type="entry name" value="His_PPase_superfam"/>
</dbReference>
<dbReference type="InterPro" id="IPR051021">
    <property type="entry name" value="Mito_Ser/Thr_phosphatase"/>
</dbReference>
<dbReference type="PANTHER" id="PTHR20935">
    <property type="entry name" value="PHOSPHOGLYCERATE MUTASE-RELATED"/>
    <property type="match status" value="1"/>
</dbReference>
<keyword evidence="1" id="KW-0378">Hydrolase</keyword>
<dbReference type="PANTHER" id="PTHR20935:SF1">
    <property type="entry name" value="SLL1549 PROTEIN"/>
    <property type="match status" value="1"/>
</dbReference>
<dbReference type="NCBIfam" id="TIGR00249">
    <property type="entry name" value="sixA"/>
    <property type="match status" value="1"/>
</dbReference>
<accession>A0AA50KRL2</accession>
<dbReference type="InterPro" id="IPR013078">
    <property type="entry name" value="His_Pase_superF_clade-1"/>
</dbReference>
<dbReference type="RefSeq" id="WP_306763273.1">
    <property type="nucleotide sequence ID" value="NZ_CP118224.1"/>
</dbReference>
<evidence type="ECO:0000256" key="1">
    <source>
        <dbReference type="ARBA" id="ARBA00022801"/>
    </source>
</evidence>
<keyword evidence="3" id="KW-1185">Reference proteome</keyword>
<dbReference type="InterPro" id="IPR004449">
    <property type="entry name" value="SixA"/>
</dbReference>
<dbReference type="GO" id="GO:0005737">
    <property type="term" value="C:cytoplasm"/>
    <property type="evidence" value="ECO:0007669"/>
    <property type="project" value="InterPro"/>
</dbReference>
<proteinExistence type="predicted"/>
<dbReference type="SMART" id="SM00855">
    <property type="entry name" value="PGAM"/>
    <property type="match status" value="1"/>
</dbReference>
<dbReference type="SUPFAM" id="SSF53254">
    <property type="entry name" value="Phosphoglycerate mutase-like"/>
    <property type="match status" value="1"/>
</dbReference>
<dbReference type="CDD" id="cd07067">
    <property type="entry name" value="HP_PGM_like"/>
    <property type="match status" value="1"/>
</dbReference>
<reference evidence="2 3" key="1">
    <citation type="submission" date="2023-02" db="EMBL/GenBank/DDBJ databases">
        <title>Complete genome sequence of a novel bacterium Oceanimonas sp. NTOU-MSR1 isolated from marine coast sediment.</title>
        <authorList>
            <person name="Yang H.-T."/>
            <person name="Chen Y.-L."/>
            <person name="Ho Y.-N."/>
        </authorList>
    </citation>
    <scope>NUCLEOTIDE SEQUENCE [LARGE SCALE GENOMIC DNA]</scope>
    <source>
        <strain evidence="2 3">NTOU-MSR1</strain>
    </source>
</reference>
<organism evidence="2 3">
    <name type="scientific">Oceanimonas pelagia</name>
    <dbReference type="NCBI Taxonomy" id="3028314"/>
    <lineage>
        <taxon>Bacteria</taxon>
        <taxon>Pseudomonadati</taxon>
        <taxon>Pseudomonadota</taxon>
        <taxon>Gammaproteobacteria</taxon>
        <taxon>Aeromonadales</taxon>
        <taxon>Aeromonadaceae</taxon>
        <taxon>Oceanimonas</taxon>
    </lineage>
</organism>
<dbReference type="Proteomes" id="UP001223802">
    <property type="component" value="Chromosome"/>
</dbReference>
<dbReference type="KEGG" id="ope:PU634_06650"/>
<dbReference type="Pfam" id="PF00300">
    <property type="entry name" value="His_Phos_1"/>
    <property type="match status" value="1"/>
</dbReference>
<dbReference type="EMBL" id="CP118224">
    <property type="protein sequence ID" value="WMC12036.1"/>
    <property type="molecule type" value="Genomic_DNA"/>
</dbReference>
<evidence type="ECO:0000313" key="2">
    <source>
        <dbReference type="EMBL" id="WMC12036.1"/>
    </source>
</evidence>
<dbReference type="AlphaFoldDB" id="A0AA50KRL2"/>
<gene>
    <name evidence="2" type="primary">sixA</name>
    <name evidence="2" type="ORF">PU634_06650</name>
</gene>
<dbReference type="GO" id="GO:0101006">
    <property type="term" value="F:protein histidine phosphatase activity"/>
    <property type="evidence" value="ECO:0007669"/>
    <property type="project" value="InterPro"/>
</dbReference>
<evidence type="ECO:0000313" key="3">
    <source>
        <dbReference type="Proteomes" id="UP001223802"/>
    </source>
</evidence>
<dbReference type="Gene3D" id="3.40.50.1240">
    <property type="entry name" value="Phosphoglycerate mutase-like"/>
    <property type="match status" value="1"/>
</dbReference>
<sequence>MNIFIMRHGQAAPQASNDALRPLTEQGCEEVCLMAQWLAPQVPVFDRVLVSPYVRSQQTWQQMSRFIPGIQVDDCNELTPDTDADLTASLILAYCEPEREGNLLVVSHMPLVGFLIESLCPGTLAPIFVTAGIARITLEKGHGGLFNWLEGPHSVRTQHAGAWPLCGTTG</sequence>
<name>A0AA50KRL2_9GAMM</name>